<evidence type="ECO:0000256" key="4">
    <source>
        <dbReference type="SAM" id="MobiDB-lite"/>
    </source>
</evidence>
<evidence type="ECO:0000259" key="5">
    <source>
        <dbReference type="PROSITE" id="PS50893"/>
    </source>
</evidence>
<dbReference type="InterPro" id="IPR050611">
    <property type="entry name" value="ABCF"/>
</dbReference>
<keyword evidence="1" id="KW-0677">Repeat</keyword>
<evidence type="ECO:0000313" key="6">
    <source>
        <dbReference type="EMBL" id="OZT76715.1"/>
    </source>
</evidence>
<dbReference type="SMART" id="SM00382">
    <property type="entry name" value="AAA"/>
    <property type="match status" value="2"/>
</dbReference>
<evidence type="ECO:0000313" key="7">
    <source>
        <dbReference type="Proteomes" id="UP000216682"/>
    </source>
</evidence>
<dbReference type="EMBL" id="NPEZ01000004">
    <property type="protein sequence ID" value="OZT76715.1"/>
    <property type="molecule type" value="Genomic_DNA"/>
</dbReference>
<keyword evidence="3" id="KW-0067">ATP-binding</keyword>
<dbReference type="PANTHER" id="PTHR19211:SF100">
    <property type="entry name" value="RIBOSOME PROTECTION PROTEIN VMLR"/>
    <property type="match status" value="1"/>
</dbReference>
<dbReference type="NCBIfam" id="NF000355">
    <property type="entry name" value="ribo_prot_ABC_F"/>
    <property type="match status" value="1"/>
</dbReference>
<dbReference type="Proteomes" id="UP000216682">
    <property type="component" value="Unassembled WGS sequence"/>
</dbReference>
<evidence type="ECO:0000256" key="1">
    <source>
        <dbReference type="ARBA" id="ARBA00022737"/>
    </source>
</evidence>
<gene>
    <name evidence="6" type="ORF">CFN03_09625</name>
</gene>
<dbReference type="Pfam" id="PF00005">
    <property type="entry name" value="ABC_tran"/>
    <property type="match status" value="1"/>
</dbReference>
<proteinExistence type="predicted"/>
<evidence type="ECO:0000256" key="2">
    <source>
        <dbReference type="ARBA" id="ARBA00022741"/>
    </source>
</evidence>
<feature type="domain" description="ABC transporter" evidence="5">
    <location>
        <begin position="279"/>
        <end position="502"/>
    </location>
</feature>
<dbReference type="PROSITE" id="PS50893">
    <property type="entry name" value="ABC_TRANSPORTER_2"/>
    <property type="match status" value="1"/>
</dbReference>
<dbReference type="InterPro" id="IPR003593">
    <property type="entry name" value="AAA+_ATPase"/>
</dbReference>
<sequence length="537" mass="61612">MVYFVMEIYVGIRVISDKVDRYVYFLHPFLDICALFRQEMRCFFMLEINDLTLEVEGEQLLHVDQLRVVDPKIIGLVGDNGSGKTTLFRRILETHDDVSYVPQIKEAEVAKSGGETTKQYLMDGLKQYSEILLLDEPTTHLDENNIKWLTGELKRYGGIVVVISHDRHFLDQVTSEIWSIDQKTLLKYPGNYTKFKQIQEEKLKREHEEYRQYVNEKKALEDKIKRKSDQAARSNVAEGVDHGDGGSSPYYNKLQKKLHSTSKAMASRLNQLEEKEKPVEQKDIIFHSDTQNKYGNKMIIRFESDVSIGDRMLIQGPGLYIRNGEKIAISGANGSGKTTLINHICSKYEAQLNIGYFHQNLEGLDESRTLLENVMDTAIYDETTVRIILGRLNIRRDDVHKPVRLISGGERIKVQLVKILVMDADILILDEPTNYLDINSVEALESMVVNYPNAVVTISHDRRFKENVSDKEYVIKDKTLKENVAVRPKDESADALMVVENKISKVLSDMADGSTEALDTEFKELLEEKKRLVDLQK</sequence>
<dbReference type="GO" id="GO:0005524">
    <property type="term" value="F:ATP binding"/>
    <property type="evidence" value="ECO:0007669"/>
    <property type="project" value="UniProtKB-KW"/>
</dbReference>
<organism evidence="6 7">
    <name type="scientific">Salinicoccus roseus</name>
    <dbReference type="NCBI Taxonomy" id="45670"/>
    <lineage>
        <taxon>Bacteria</taxon>
        <taxon>Bacillati</taxon>
        <taxon>Bacillota</taxon>
        <taxon>Bacilli</taxon>
        <taxon>Bacillales</taxon>
        <taxon>Staphylococcaceae</taxon>
        <taxon>Salinicoccus</taxon>
    </lineage>
</organism>
<evidence type="ECO:0000256" key="3">
    <source>
        <dbReference type="ARBA" id="ARBA00022840"/>
    </source>
</evidence>
<comment type="caution">
    <text evidence="6">The sequence shown here is derived from an EMBL/GenBank/DDBJ whole genome shotgun (WGS) entry which is preliminary data.</text>
</comment>
<dbReference type="AlphaFoldDB" id="A0A265E5E4"/>
<dbReference type="SUPFAM" id="SSF52540">
    <property type="entry name" value="P-loop containing nucleoside triphosphate hydrolases"/>
    <property type="match status" value="2"/>
</dbReference>
<dbReference type="InterPro" id="IPR027417">
    <property type="entry name" value="P-loop_NTPase"/>
</dbReference>
<keyword evidence="2" id="KW-0547">Nucleotide-binding</keyword>
<dbReference type="Gene3D" id="3.40.50.300">
    <property type="entry name" value="P-loop containing nucleotide triphosphate hydrolases"/>
    <property type="match status" value="3"/>
</dbReference>
<reference evidence="6 7" key="1">
    <citation type="submission" date="2017-07" db="EMBL/GenBank/DDBJ databases">
        <title>Shotgun whole genome sequences of three halophilic bacterial isolates.</title>
        <authorList>
            <person name="Pozzo T."/>
            <person name="Higdon S.M."/>
            <person name="Quillaguaman J."/>
        </authorList>
    </citation>
    <scope>NUCLEOTIDE SEQUENCE [LARGE SCALE GENOMIC DNA]</scope>
    <source>
        <strain evidence="6 7">BU-1</strain>
    </source>
</reference>
<name>A0A265E5E4_9STAP</name>
<dbReference type="CDD" id="cd03221">
    <property type="entry name" value="ABCF_EF-3"/>
    <property type="match status" value="2"/>
</dbReference>
<accession>A0A265E5E4</accession>
<dbReference type="InterPro" id="IPR003439">
    <property type="entry name" value="ABC_transporter-like_ATP-bd"/>
</dbReference>
<dbReference type="GO" id="GO:0016887">
    <property type="term" value="F:ATP hydrolysis activity"/>
    <property type="evidence" value="ECO:0007669"/>
    <property type="project" value="InterPro"/>
</dbReference>
<feature type="region of interest" description="Disordered" evidence="4">
    <location>
        <begin position="224"/>
        <end position="251"/>
    </location>
</feature>
<dbReference type="PANTHER" id="PTHR19211">
    <property type="entry name" value="ATP-BINDING TRANSPORT PROTEIN-RELATED"/>
    <property type="match status" value="1"/>
</dbReference>
<protein>
    <recommendedName>
        <fullName evidence="5">ABC transporter domain-containing protein</fullName>
    </recommendedName>
</protein>